<evidence type="ECO:0000256" key="1">
    <source>
        <dbReference type="ARBA" id="ARBA00022603"/>
    </source>
</evidence>
<comment type="caution">
    <text evidence="5">The sequence shown here is derived from an EMBL/GenBank/DDBJ whole genome shotgun (WGS) entry which is preliminary data.</text>
</comment>
<dbReference type="InterPro" id="IPR002052">
    <property type="entry name" value="DNA_methylase_N6_adenine_CS"/>
</dbReference>
<evidence type="ECO:0000256" key="3">
    <source>
        <dbReference type="ARBA" id="ARBA00022691"/>
    </source>
</evidence>
<keyword evidence="2 5" id="KW-0808">Transferase</keyword>
<reference evidence="5" key="2">
    <citation type="journal article" date="2021" name="PeerJ">
        <title>Extensive microbial diversity within the chicken gut microbiome revealed by metagenomics and culture.</title>
        <authorList>
            <person name="Gilroy R."/>
            <person name="Ravi A."/>
            <person name="Getino M."/>
            <person name="Pursley I."/>
            <person name="Horton D.L."/>
            <person name="Alikhan N.F."/>
            <person name="Baker D."/>
            <person name="Gharbi K."/>
            <person name="Hall N."/>
            <person name="Watson M."/>
            <person name="Adriaenssens E.M."/>
            <person name="Foster-Nyarko E."/>
            <person name="Jarju S."/>
            <person name="Secka A."/>
            <person name="Antonio M."/>
            <person name="Oren A."/>
            <person name="Chaudhuri R.R."/>
            <person name="La Ragione R."/>
            <person name="Hildebrand F."/>
            <person name="Pallen M.J."/>
        </authorList>
    </citation>
    <scope>NUCLEOTIDE SEQUENCE</scope>
    <source>
        <strain evidence="5">ChiSjej1B19-7085</strain>
    </source>
</reference>
<name>A0A9D1DNU4_9FIRM</name>
<dbReference type="PANTHER" id="PTHR18895">
    <property type="entry name" value="HEMK METHYLTRANSFERASE"/>
    <property type="match status" value="1"/>
</dbReference>
<organism evidence="5 6">
    <name type="scientific">Candidatus Gallacutalibacter pullicola</name>
    <dbReference type="NCBI Taxonomy" id="2840830"/>
    <lineage>
        <taxon>Bacteria</taxon>
        <taxon>Bacillati</taxon>
        <taxon>Bacillota</taxon>
        <taxon>Clostridia</taxon>
        <taxon>Eubacteriales</taxon>
        <taxon>Candidatus Gallacutalibacter</taxon>
    </lineage>
</organism>
<dbReference type="Pfam" id="PF03602">
    <property type="entry name" value="Cons_hypoth95"/>
    <property type="match status" value="1"/>
</dbReference>
<proteinExistence type="predicted"/>
<dbReference type="SUPFAM" id="SSF53335">
    <property type="entry name" value="S-adenosyl-L-methionine-dependent methyltransferases"/>
    <property type="match status" value="1"/>
</dbReference>
<dbReference type="GO" id="GO:0003676">
    <property type="term" value="F:nucleic acid binding"/>
    <property type="evidence" value="ECO:0007669"/>
    <property type="project" value="InterPro"/>
</dbReference>
<gene>
    <name evidence="5" type="primary">prmC</name>
    <name evidence="5" type="ORF">IAA54_01025</name>
</gene>
<dbReference type="InterPro" id="IPR004556">
    <property type="entry name" value="HemK-like"/>
</dbReference>
<sequence length="298" mass="32718">MTFQEVYRRGRQQLEKAGIDTASFDAIRLFQHVFGLDRQALILRGGEDCGPGLDRFQSLIRRRAAREPLQYLLGEWEFMDFSLAVGEGVLIPREETELLVYAAAEALRKSRGGWEDPARAPLALDLCAGSGAVGIGVSALVPDARVLCAELYPQAMYYLRENIRRTKKWNVQAERLDVLDPASPRTAAEKLGAERVDLLVSNPPYIRTEELPGLQEEVRCEPDTALDGGSDGMVFYRAIAQLWLPYLAPGGVAAVEVGEDQGAGVRALWEDAGLADVRVLRDFNGLDRVVMGTGPSGT</sequence>
<protein>
    <submittedName>
        <fullName evidence="5">Peptide chain release factor N(5)-glutamine methyltransferase</fullName>
        <ecNumber evidence="5">2.1.1.297</ecNumber>
    </submittedName>
</protein>
<evidence type="ECO:0000313" key="6">
    <source>
        <dbReference type="Proteomes" id="UP000886785"/>
    </source>
</evidence>
<keyword evidence="3" id="KW-0949">S-adenosyl-L-methionine</keyword>
<dbReference type="EC" id="2.1.1.297" evidence="5"/>
<feature type="domain" description="Release factor glutamine methyltransferase N-terminal" evidence="4">
    <location>
        <begin position="5"/>
        <end position="74"/>
    </location>
</feature>
<evidence type="ECO:0000313" key="5">
    <source>
        <dbReference type="EMBL" id="HIR56231.1"/>
    </source>
</evidence>
<dbReference type="Pfam" id="PF17827">
    <property type="entry name" value="PrmC_N"/>
    <property type="match status" value="1"/>
</dbReference>
<dbReference type="Proteomes" id="UP000886785">
    <property type="component" value="Unassembled WGS sequence"/>
</dbReference>
<evidence type="ECO:0000256" key="2">
    <source>
        <dbReference type="ARBA" id="ARBA00022679"/>
    </source>
</evidence>
<dbReference type="GO" id="GO:0032259">
    <property type="term" value="P:methylation"/>
    <property type="evidence" value="ECO:0007669"/>
    <property type="project" value="UniProtKB-KW"/>
</dbReference>
<dbReference type="Gene3D" id="3.40.50.150">
    <property type="entry name" value="Vaccinia Virus protein VP39"/>
    <property type="match status" value="1"/>
</dbReference>
<reference evidence="5" key="1">
    <citation type="submission" date="2020-10" db="EMBL/GenBank/DDBJ databases">
        <authorList>
            <person name="Gilroy R."/>
        </authorList>
    </citation>
    <scope>NUCLEOTIDE SEQUENCE</scope>
    <source>
        <strain evidence="5">ChiSjej1B19-7085</strain>
    </source>
</reference>
<dbReference type="Gene3D" id="1.10.8.10">
    <property type="entry name" value="DNA helicase RuvA subunit, C-terminal domain"/>
    <property type="match status" value="1"/>
</dbReference>
<dbReference type="InterPro" id="IPR040758">
    <property type="entry name" value="PrmC_N"/>
</dbReference>
<dbReference type="AlphaFoldDB" id="A0A9D1DNU4"/>
<evidence type="ECO:0000259" key="4">
    <source>
        <dbReference type="Pfam" id="PF17827"/>
    </source>
</evidence>
<dbReference type="NCBIfam" id="TIGR00536">
    <property type="entry name" value="hemK_fam"/>
    <property type="match status" value="1"/>
</dbReference>
<dbReference type="InterPro" id="IPR050320">
    <property type="entry name" value="N5-glutamine_MTase"/>
</dbReference>
<dbReference type="GO" id="GO:0102559">
    <property type="term" value="F:peptide chain release factor N(5)-glutamine methyltransferase activity"/>
    <property type="evidence" value="ECO:0007669"/>
    <property type="project" value="UniProtKB-EC"/>
</dbReference>
<accession>A0A9D1DNU4</accession>
<dbReference type="PROSITE" id="PS00092">
    <property type="entry name" value="N6_MTASE"/>
    <property type="match status" value="1"/>
</dbReference>
<dbReference type="EMBL" id="DVHF01000011">
    <property type="protein sequence ID" value="HIR56231.1"/>
    <property type="molecule type" value="Genomic_DNA"/>
</dbReference>
<dbReference type="InterPro" id="IPR029063">
    <property type="entry name" value="SAM-dependent_MTases_sf"/>
</dbReference>
<dbReference type="NCBIfam" id="TIGR03534">
    <property type="entry name" value="RF_mod_PrmC"/>
    <property type="match status" value="1"/>
</dbReference>
<keyword evidence="1 5" id="KW-0489">Methyltransferase</keyword>
<dbReference type="InterPro" id="IPR019874">
    <property type="entry name" value="RF_methyltr_PrmC"/>
</dbReference>
<dbReference type="PANTHER" id="PTHR18895:SF74">
    <property type="entry name" value="MTRF1L RELEASE FACTOR GLUTAMINE METHYLTRANSFERASE"/>
    <property type="match status" value="1"/>
</dbReference>